<dbReference type="SUPFAM" id="SSF56059">
    <property type="entry name" value="Glutathione synthetase ATP-binding domain-like"/>
    <property type="match status" value="1"/>
</dbReference>
<reference evidence="1 2" key="1">
    <citation type="submission" date="2012-08" db="EMBL/GenBank/DDBJ databases">
        <title>The genome of cave-isolated P. fluorescens strain R124 demonstrates phenotypic adaptation to the mineral environment.</title>
        <authorList>
            <person name="Barton M.D."/>
            <person name="Petronio M."/>
            <person name="Giarrizzo J.G."/>
            <person name="Bowling B.V."/>
            <person name="Barton H.A."/>
        </authorList>
    </citation>
    <scope>NUCLEOTIDE SEQUENCE [LARGE SCALE GENOMIC DNA]</scope>
    <source>
        <strain evidence="1 2">R124</strain>
    </source>
</reference>
<evidence type="ECO:0000313" key="1">
    <source>
        <dbReference type="EMBL" id="EJZ60177.1"/>
    </source>
</evidence>
<dbReference type="RefSeq" id="WP_003228479.1">
    <property type="nucleotide sequence ID" value="NZ_CM001561.1"/>
</dbReference>
<dbReference type="Gene3D" id="3.30.470.20">
    <property type="entry name" value="ATP-grasp fold, B domain"/>
    <property type="match status" value="1"/>
</dbReference>
<dbReference type="AlphaFoldDB" id="A0A7U9GU49"/>
<organism evidence="1 2">
    <name type="scientific">Pseudomonas fluorescens R124</name>
    <dbReference type="NCBI Taxonomy" id="743713"/>
    <lineage>
        <taxon>Bacteria</taxon>
        <taxon>Pseudomonadati</taxon>
        <taxon>Pseudomonadota</taxon>
        <taxon>Gammaproteobacteria</taxon>
        <taxon>Pseudomonadales</taxon>
        <taxon>Pseudomonadaceae</taxon>
        <taxon>Pseudomonas</taxon>
    </lineage>
</organism>
<evidence type="ECO:0008006" key="3">
    <source>
        <dbReference type="Google" id="ProtNLM"/>
    </source>
</evidence>
<evidence type="ECO:0000313" key="2">
    <source>
        <dbReference type="Proteomes" id="UP000006045"/>
    </source>
</evidence>
<dbReference type="OrthoDB" id="24041at2"/>
<sequence length="411" mass="44130">MRHILIVGINKVSIKYVCEAIRSAGFEPILSVDLSGFHGAAKNVFEGVTCIPAFSDKDALSGYLKSEPALVGMIHSITTFFDELFPVVCAIAQEFGFNAPPAVFAQLSSKEYVGSLVPEHVPAESCVSLADGDFTLPWLTPGQHNDVVLKPSVGSGAVATTLLSIAPDADPAAVIRSAILDSGIDDPQGIAWIVQAHCVGDLVSLEGFAQDGRVVFLGLSRRDRVGFTEVANQFPADARIASPVRSKIETAVRDLIARSAFDNGFFHCEFIANESTAYLIDANMGRLGGASIVEQIALAYDLAPATVLQHVALLPLGLLEAPLQYQPVESCRQTLSYWYCLDHEAIVHDWEIPPMASIHTPIANVGSVIQPIGTSDYAWIGMLTGYADVVVREIGQVRVLTDRGPRSPVFK</sequence>
<proteinExistence type="predicted"/>
<dbReference type="Proteomes" id="UP000006045">
    <property type="component" value="Chromosome"/>
</dbReference>
<protein>
    <recommendedName>
        <fullName evidence="3">ATP-grasp domain-containing protein</fullName>
    </recommendedName>
</protein>
<name>A0A7U9GU49_PSEFL</name>
<accession>A0A7U9GU49</accession>
<gene>
    <name evidence="1" type="ORF">I1A_004537</name>
</gene>
<dbReference type="EMBL" id="CM001561">
    <property type="protein sequence ID" value="EJZ60177.1"/>
    <property type="molecule type" value="Genomic_DNA"/>
</dbReference>